<dbReference type="AlphaFoldDB" id="A0A067SPX2"/>
<keyword evidence="3" id="KW-1185">Reference proteome</keyword>
<evidence type="ECO:0000256" key="1">
    <source>
        <dbReference type="SAM" id="MobiDB-lite"/>
    </source>
</evidence>
<reference evidence="3" key="1">
    <citation type="journal article" date="2014" name="Proc. Natl. Acad. Sci. U.S.A.">
        <title>Extensive sampling of basidiomycete genomes demonstrates inadequacy of the white-rot/brown-rot paradigm for wood decay fungi.</title>
        <authorList>
            <person name="Riley R."/>
            <person name="Salamov A.A."/>
            <person name="Brown D.W."/>
            <person name="Nagy L.G."/>
            <person name="Floudas D."/>
            <person name="Held B.W."/>
            <person name="Levasseur A."/>
            <person name="Lombard V."/>
            <person name="Morin E."/>
            <person name="Otillar R."/>
            <person name="Lindquist E.A."/>
            <person name="Sun H."/>
            <person name="LaButti K.M."/>
            <person name="Schmutz J."/>
            <person name="Jabbour D."/>
            <person name="Luo H."/>
            <person name="Baker S.E."/>
            <person name="Pisabarro A.G."/>
            <person name="Walton J.D."/>
            <person name="Blanchette R.A."/>
            <person name="Henrissat B."/>
            <person name="Martin F."/>
            <person name="Cullen D."/>
            <person name="Hibbett D.S."/>
            <person name="Grigoriev I.V."/>
        </authorList>
    </citation>
    <scope>NUCLEOTIDE SEQUENCE [LARGE SCALE GENOMIC DNA]</scope>
    <source>
        <strain evidence="3">CBS 339.88</strain>
    </source>
</reference>
<feature type="region of interest" description="Disordered" evidence="1">
    <location>
        <begin position="95"/>
        <end position="115"/>
    </location>
</feature>
<dbReference type="EMBL" id="KL142405">
    <property type="protein sequence ID" value="KDR68838.1"/>
    <property type="molecule type" value="Genomic_DNA"/>
</dbReference>
<dbReference type="HOGENOM" id="CLU_2109230_0_0_1"/>
<protein>
    <submittedName>
        <fullName evidence="2">Uncharacterized protein</fullName>
    </submittedName>
</protein>
<sequence>MVEIKNARQDAHNRRSGGHFFGIFICVLEHWQTVLSVVGSNKHDRRKPRRLDSTTGQFFRQLGRALVVYDAPDSLLVESDVRTFGNTATEMLESEGVEAGDWKKRPKDRNSALVR</sequence>
<proteinExistence type="predicted"/>
<evidence type="ECO:0000313" key="3">
    <source>
        <dbReference type="Proteomes" id="UP000027222"/>
    </source>
</evidence>
<name>A0A067SPX2_GALM3</name>
<evidence type="ECO:0000313" key="2">
    <source>
        <dbReference type="EMBL" id="KDR68838.1"/>
    </source>
</evidence>
<dbReference type="Proteomes" id="UP000027222">
    <property type="component" value="Unassembled WGS sequence"/>
</dbReference>
<organism evidence="2 3">
    <name type="scientific">Galerina marginata (strain CBS 339.88)</name>
    <dbReference type="NCBI Taxonomy" id="685588"/>
    <lineage>
        <taxon>Eukaryota</taxon>
        <taxon>Fungi</taxon>
        <taxon>Dikarya</taxon>
        <taxon>Basidiomycota</taxon>
        <taxon>Agaricomycotina</taxon>
        <taxon>Agaricomycetes</taxon>
        <taxon>Agaricomycetidae</taxon>
        <taxon>Agaricales</taxon>
        <taxon>Agaricineae</taxon>
        <taxon>Strophariaceae</taxon>
        <taxon>Galerina</taxon>
    </lineage>
</organism>
<accession>A0A067SPX2</accession>
<gene>
    <name evidence="2" type="ORF">GALMADRAFT_145872</name>
</gene>